<dbReference type="GO" id="GO:0005886">
    <property type="term" value="C:plasma membrane"/>
    <property type="evidence" value="ECO:0007669"/>
    <property type="project" value="TreeGrafter"/>
</dbReference>
<dbReference type="PANTHER" id="PTHR23255">
    <property type="entry name" value="TRANSFORMING GROWTH FACTOR-BETA RECEPTOR TYPE I AND II"/>
    <property type="match status" value="1"/>
</dbReference>
<evidence type="ECO:0000256" key="12">
    <source>
        <dbReference type="ARBA" id="ARBA00023136"/>
    </source>
</evidence>
<accession>A0A7R8CSN1</accession>
<gene>
    <name evidence="15" type="ORF">LSAA_8079</name>
</gene>
<evidence type="ECO:0000256" key="8">
    <source>
        <dbReference type="ARBA" id="ARBA00022741"/>
    </source>
</evidence>
<evidence type="ECO:0000256" key="7">
    <source>
        <dbReference type="ARBA" id="ARBA00022729"/>
    </source>
</evidence>
<dbReference type="PANTHER" id="PTHR23255:SF71">
    <property type="entry name" value="RECEPTOR PROTEIN SERINE_THREONINE KINASE"/>
    <property type="match status" value="1"/>
</dbReference>
<keyword evidence="9" id="KW-0418">Kinase</keyword>
<evidence type="ECO:0000313" key="16">
    <source>
        <dbReference type="Proteomes" id="UP000675881"/>
    </source>
</evidence>
<dbReference type="InterPro" id="IPR000719">
    <property type="entry name" value="Prot_kinase_dom"/>
</dbReference>
<dbReference type="Gene3D" id="3.30.200.20">
    <property type="entry name" value="Phosphorylase Kinase, domain 1"/>
    <property type="match status" value="1"/>
</dbReference>
<dbReference type="OrthoDB" id="69842at2759"/>
<evidence type="ECO:0000256" key="13">
    <source>
        <dbReference type="ARBA" id="ARBA00023170"/>
    </source>
</evidence>
<keyword evidence="6" id="KW-0812">Transmembrane</keyword>
<protein>
    <recommendedName>
        <fullName evidence="3">receptor protein serine/threonine kinase</fullName>
        <ecNumber evidence="3">2.7.11.30</ecNumber>
    </recommendedName>
</protein>
<comment type="subcellular location">
    <subcellularLocation>
        <location evidence="1">Membrane</location>
        <topology evidence="1">Single-pass type I membrane protein</topology>
    </subcellularLocation>
</comment>
<evidence type="ECO:0000256" key="2">
    <source>
        <dbReference type="ARBA" id="ARBA00009605"/>
    </source>
</evidence>
<dbReference type="PROSITE" id="PS50011">
    <property type="entry name" value="PROTEIN_KINASE_DOM"/>
    <property type="match status" value="1"/>
</dbReference>
<dbReference type="GO" id="GO:0071363">
    <property type="term" value="P:cellular response to growth factor stimulus"/>
    <property type="evidence" value="ECO:0007669"/>
    <property type="project" value="TreeGrafter"/>
</dbReference>
<evidence type="ECO:0000256" key="4">
    <source>
        <dbReference type="ARBA" id="ARBA00022527"/>
    </source>
</evidence>
<dbReference type="InterPro" id="IPR017441">
    <property type="entry name" value="Protein_kinase_ATP_BS"/>
</dbReference>
<keyword evidence="16" id="KW-1185">Reference proteome</keyword>
<dbReference type="InterPro" id="IPR000333">
    <property type="entry name" value="TGFB_receptor"/>
</dbReference>
<dbReference type="SMART" id="SM00467">
    <property type="entry name" value="GS"/>
    <property type="match status" value="1"/>
</dbReference>
<dbReference type="GO" id="GO:0004675">
    <property type="term" value="F:transmembrane receptor protein serine/threonine kinase activity"/>
    <property type="evidence" value="ECO:0007669"/>
    <property type="project" value="UniProtKB-EC"/>
</dbReference>
<dbReference type="PROSITE" id="PS51256">
    <property type="entry name" value="GS"/>
    <property type="match status" value="1"/>
</dbReference>
<evidence type="ECO:0000256" key="6">
    <source>
        <dbReference type="ARBA" id="ARBA00022692"/>
    </source>
</evidence>
<feature type="binding site" evidence="14">
    <location>
        <position position="273"/>
    </location>
    <ligand>
        <name>ATP</name>
        <dbReference type="ChEBI" id="CHEBI:30616"/>
    </ligand>
</feature>
<dbReference type="FunFam" id="3.30.200.20:FF:000023">
    <property type="entry name" value="Receptor protein serine/threonine kinase"/>
    <property type="match status" value="1"/>
</dbReference>
<dbReference type="Pfam" id="PF00069">
    <property type="entry name" value="Pkinase"/>
    <property type="match status" value="1"/>
</dbReference>
<keyword evidence="12" id="KW-0472">Membrane</keyword>
<dbReference type="SUPFAM" id="SSF56112">
    <property type="entry name" value="Protein kinase-like (PK-like)"/>
    <property type="match status" value="1"/>
</dbReference>
<dbReference type="InterPro" id="IPR003605">
    <property type="entry name" value="GS_dom"/>
</dbReference>
<evidence type="ECO:0000313" key="15">
    <source>
        <dbReference type="EMBL" id="CAF2882231.1"/>
    </source>
</evidence>
<organism evidence="15 16">
    <name type="scientific">Lepeophtheirus salmonis</name>
    <name type="common">Salmon louse</name>
    <name type="synonym">Caligus salmonis</name>
    <dbReference type="NCBI Taxonomy" id="72036"/>
    <lineage>
        <taxon>Eukaryota</taxon>
        <taxon>Metazoa</taxon>
        <taxon>Ecdysozoa</taxon>
        <taxon>Arthropoda</taxon>
        <taxon>Crustacea</taxon>
        <taxon>Multicrustacea</taxon>
        <taxon>Hexanauplia</taxon>
        <taxon>Copepoda</taxon>
        <taxon>Siphonostomatoida</taxon>
        <taxon>Caligidae</taxon>
        <taxon>Lepeophtheirus</taxon>
    </lineage>
</organism>
<dbReference type="Proteomes" id="UP000675881">
    <property type="component" value="Chromosome 3"/>
</dbReference>
<dbReference type="EMBL" id="HG994582">
    <property type="protein sequence ID" value="CAF2882231.1"/>
    <property type="molecule type" value="Genomic_DNA"/>
</dbReference>
<reference evidence="15" key="1">
    <citation type="submission" date="2021-02" db="EMBL/GenBank/DDBJ databases">
        <authorList>
            <person name="Bekaert M."/>
        </authorList>
    </citation>
    <scope>NUCLEOTIDE SEQUENCE</scope>
    <source>
        <strain evidence="15">IoA-00</strain>
    </source>
</reference>
<keyword evidence="5 15" id="KW-0808">Transferase</keyword>
<keyword evidence="7" id="KW-0732">Signal</keyword>
<keyword evidence="8 14" id="KW-0547">Nucleotide-binding</keyword>
<proteinExistence type="inferred from homology"/>
<comment type="similarity">
    <text evidence="2">Belongs to the protein kinase superfamily. TKL Ser/Thr protein kinase family. TGFB receptor subfamily.</text>
</comment>
<dbReference type="GO" id="GO:0043235">
    <property type="term" value="C:receptor complex"/>
    <property type="evidence" value="ECO:0007669"/>
    <property type="project" value="TreeGrafter"/>
</dbReference>
<dbReference type="Gene3D" id="1.10.510.10">
    <property type="entry name" value="Transferase(Phosphotransferase) domain 1"/>
    <property type="match status" value="1"/>
</dbReference>
<evidence type="ECO:0000256" key="11">
    <source>
        <dbReference type="ARBA" id="ARBA00022989"/>
    </source>
</evidence>
<dbReference type="InterPro" id="IPR011009">
    <property type="entry name" value="Kinase-like_dom_sf"/>
</dbReference>
<dbReference type="EC" id="2.7.11.30" evidence="3"/>
<dbReference type="AlphaFoldDB" id="A0A7R8CSN1"/>
<evidence type="ECO:0000256" key="5">
    <source>
        <dbReference type="ARBA" id="ARBA00022679"/>
    </source>
</evidence>
<evidence type="ECO:0000256" key="3">
    <source>
        <dbReference type="ARBA" id="ARBA00012401"/>
    </source>
</evidence>
<keyword evidence="10 14" id="KW-0067">ATP-binding</keyword>
<dbReference type="GO" id="GO:0005524">
    <property type="term" value="F:ATP binding"/>
    <property type="evidence" value="ECO:0007669"/>
    <property type="project" value="UniProtKB-UniRule"/>
</dbReference>
<evidence type="ECO:0000256" key="10">
    <source>
        <dbReference type="ARBA" id="ARBA00022840"/>
    </source>
</evidence>
<evidence type="ECO:0000256" key="9">
    <source>
        <dbReference type="ARBA" id="ARBA00022777"/>
    </source>
</evidence>
<evidence type="ECO:0000256" key="1">
    <source>
        <dbReference type="ARBA" id="ARBA00004479"/>
    </source>
</evidence>
<keyword evidence="11" id="KW-1133">Transmembrane helix</keyword>
<evidence type="ECO:0000256" key="14">
    <source>
        <dbReference type="PROSITE-ProRule" id="PRU10141"/>
    </source>
</evidence>
<keyword evidence="13" id="KW-0675">Receptor</keyword>
<name>A0A7R8CSN1_LEPSM</name>
<sequence>MLFDWNTQEMPEKGENEFETRGERISFFNCFTLARLEKVIQCLCGFQDKTFDHYDVRIELDGCNLQEKKCILNENGISSCFGTCETDGYCIKSVAKNNGLIRTTYGFLKQKKSEFRVGCCGNVSYCNANVTLSLQNVTNDEDALNFKNTILIYLTIALPICLVLMALILGGAYFVWRRSFDLRCKSKGKNRGACSDAGSSTIKRLREDVPLIDESQQTLNEMLEDTGTGSGSGLPILVQRSIARQVQLSEIVGKGRFGEVWRGHWRGENVAVKIFSTRDELSWCRESEIYQTIMLRHENILGFIAADNKDNGTWTQLWLVTDYHQQGSLFDYISRNVINSNQMLVMALSIATGLAHLHMEIIGTKGKPAIAHRDLKSKKHTCKARRTLRDCRLRLMFGTKRYMAPEILDESIHENHFDSWKRADVYAVGLVFWELGRRTNVGGIYEDYQLPYFDVVDPDPSIEEIKKVVCDKKIRPTIPNRWQTSENLRSLSKIIKECLYHNSAARLTALRIKKTLANMDAINDKTKI</sequence>
<dbReference type="Pfam" id="PF08515">
    <property type="entry name" value="TGF_beta_GS"/>
    <property type="match status" value="1"/>
</dbReference>
<keyword evidence="4" id="KW-0723">Serine/threonine-protein kinase</keyword>
<dbReference type="PROSITE" id="PS00107">
    <property type="entry name" value="PROTEIN_KINASE_ATP"/>
    <property type="match status" value="1"/>
</dbReference>